<dbReference type="SUPFAM" id="SSF56281">
    <property type="entry name" value="Metallo-hydrolase/oxidoreductase"/>
    <property type="match status" value="1"/>
</dbReference>
<comment type="caution">
    <text evidence="2">The sequence shown here is derived from an EMBL/GenBank/DDBJ whole genome shotgun (WGS) entry which is preliminary data.</text>
</comment>
<proteinExistence type="predicted"/>
<organism evidence="2 3">
    <name type="scientific">Aliibacillus thermotolerans</name>
    <dbReference type="NCBI Taxonomy" id="1834418"/>
    <lineage>
        <taxon>Bacteria</taxon>
        <taxon>Bacillati</taxon>
        <taxon>Bacillota</taxon>
        <taxon>Bacilli</taxon>
        <taxon>Bacillales</taxon>
        <taxon>Bacillaceae</taxon>
        <taxon>Aliibacillus</taxon>
    </lineage>
</organism>
<dbReference type="PANTHER" id="PTHR23131">
    <property type="entry name" value="ENDORIBONUCLEASE LACTB2"/>
    <property type="match status" value="1"/>
</dbReference>
<dbReference type="Gene3D" id="1.10.10.10">
    <property type="entry name" value="Winged helix-like DNA-binding domain superfamily/Winged helix DNA-binding domain"/>
    <property type="match status" value="1"/>
</dbReference>
<dbReference type="Gene3D" id="3.60.15.10">
    <property type="entry name" value="Ribonuclease Z/Hydroxyacylglutathione hydrolase-like"/>
    <property type="match status" value="1"/>
</dbReference>
<dbReference type="InterPro" id="IPR036388">
    <property type="entry name" value="WH-like_DNA-bd_sf"/>
</dbReference>
<gene>
    <name evidence="2" type="ORF">ACFPTR_06480</name>
</gene>
<dbReference type="InterPro" id="IPR001279">
    <property type="entry name" value="Metallo-B-lactamas"/>
</dbReference>
<dbReference type="PANTHER" id="PTHR23131:SF4">
    <property type="entry name" value="METALLO-BETA-LACTAMASE SUPERFAMILY POTEIN"/>
    <property type="match status" value="1"/>
</dbReference>
<reference evidence="3" key="1">
    <citation type="journal article" date="2019" name="Int. J. Syst. Evol. Microbiol.">
        <title>The Global Catalogue of Microorganisms (GCM) 10K type strain sequencing project: providing services to taxonomists for standard genome sequencing and annotation.</title>
        <authorList>
            <consortium name="The Broad Institute Genomics Platform"/>
            <consortium name="The Broad Institute Genome Sequencing Center for Infectious Disease"/>
            <person name="Wu L."/>
            <person name="Ma J."/>
        </authorList>
    </citation>
    <scope>NUCLEOTIDE SEQUENCE [LARGE SCALE GENOMIC DNA]</scope>
    <source>
        <strain evidence="3">CGMCC 1.15790</strain>
    </source>
</reference>
<evidence type="ECO:0000313" key="3">
    <source>
        <dbReference type="Proteomes" id="UP001596143"/>
    </source>
</evidence>
<dbReference type="InterPro" id="IPR036866">
    <property type="entry name" value="RibonucZ/Hydroxyglut_hydro"/>
</dbReference>
<accession>A0ABW0U4Y2</accession>
<dbReference type="CDD" id="cd07725">
    <property type="entry name" value="TTHA1429-like_MBL-fold"/>
    <property type="match status" value="1"/>
</dbReference>
<dbReference type="Pfam" id="PF21221">
    <property type="entry name" value="B_lactamase-like_C"/>
    <property type="match status" value="1"/>
</dbReference>
<dbReference type="RefSeq" id="WP_270897819.1">
    <property type="nucleotide sequence ID" value="NZ_JBHSPF010000024.1"/>
</dbReference>
<evidence type="ECO:0000313" key="2">
    <source>
        <dbReference type="EMBL" id="MFC5628542.1"/>
    </source>
</evidence>
<sequence length="324" mass="37632">MDIKEIEGLGYRIGIPIPFPMKYVYCYLFPQDDGYVLIDTGINDENARAAWESVFKKLRMHPREIKEIYVTHFHPDHSGLAGWLQQKTGAIVYMHPFDYQAMLHVWGEDGNQANLIKQMVIRHGTPVALGEKIETQMNRLQVAPLPYVSSLPSRAVFAQREWEIYHTPGHSDGFITFYDPKEKWLLSSDLILDPITPNISVWPRMSERPLHDYISSLHKIRKIPVKAALTSHGELVNDVKKRIDELIVHHEKRLTDIKNMADGSTAYQIAAHLFRHRQLNAHQWRFAIAETLAHLYYLEEEGQAEKRKGSNGNYYYELKMVEKI</sequence>
<dbReference type="Proteomes" id="UP001596143">
    <property type="component" value="Unassembled WGS sequence"/>
</dbReference>
<protein>
    <submittedName>
        <fullName evidence="2">MBL fold metallo-hydrolase</fullName>
    </submittedName>
</protein>
<dbReference type="InterPro" id="IPR050662">
    <property type="entry name" value="Sec-metab_biosynth-thioest"/>
</dbReference>
<dbReference type="Pfam" id="PF00753">
    <property type="entry name" value="Lactamase_B"/>
    <property type="match status" value="1"/>
</dbReference>
<name>A0ABW0U4Y2_9BACI</name>
<keyword evidence="3" id="KW-1185">Reference proteome</keyword>
<feature type="domain" description="Metallo-beta-lactamase" evidence="1">
    <location>
        <begin position="23"/>
        <end position="232"/>
    </location>
</feature>
<dbReference type="InterPro" id="IPR048933">
    <property type="entry name" value="B_lactamase-like_C"/>
</dbReference>
<dbReference type="SMART" id="SM00849">
    <property type="entry name" value="Lactamase_B"/>
    <property type="match status" value="1"/>
</dbReference>
<evidence type="ECO:0000259" key="1">
    <source>
        <dbReference type="SMART" id="SM00849"/>
    </source>
</evidence>
<dbReference type="EMBL" id="JBHSPF010000024">
    <property type="protein sequence ID" value="MFC5628542.1"/>
    <property type="molecule type" value="Genomic_DNA"/>
</dbReference>